<evidence type="ECO:0000313" key="8">
    <source>
        <dbReference type="EMBL" id="PWQ93380.1"/>
    </source>
</evidence>
<name>A0A317CAH2_9GAMM</name>
<protein>
    <recommendedName>
        <fullName evidence="7">EamA domain-containing protein</fullName>
    </recommendedName>
</protein>
<feature type="transmembrane region" description="Helical" evidence="6">
    <location>
        <begin position="5"/>
        <end position="26"/>
    </location>
</feature>
<dbReference type="AlphaFoldDB" id="A0A317CAH2"/>
<comment type="subcellular location">
    <subcellularLocation>
        <location evidence="1">Membrane</location>
        <topology evidence="1">Multi-pass membrane protein</topology>
    </subcellularLocation>
</comment>
<feature type="transmembrane region" description="Helical" evidence="6">
    <location>
        <begin position="247"/>
        <end position="268"/>
    </location>
</feature>
<evidence type="ECO:0000256" key="2">
    <source>
        <dbReference type="ARBA" id="ARBA00007362"/>
    </source>
</evidence>
<dbReference type="PANTHER" id="PTHR32322:SF2">
    <property type="entry name" value="EAMA DOMAIN-CONTAINING PROTEIN"/>
    <property type="match status" value="1"/>
</dbReference>
<dbReference type="PANTHER" id="PTHR32322">
    <property type="entry name" value="INNER MEMBRANE TRANSPORTER"/>
    <property type="match status" value="1"/>
</dbReference>
<dbReference type="SUPFAM" id="SSF103481">
    <property type="entry name" value="Multidrug resistance efflux transporter EmrE"/>
    <property type="match status" value="2"/>
</dbReference>
<keyword evidence="5 6" id="KW-0472">Membrane</keyword>
<evidence type="ECO:0000256" key="4">
    <source>
        <dbReference type="ARBA" id="ARBA00022989"/>
    </source>
</evidence>
<keyword evidence="3 6" id="KW-0812">Transmembrane</keyword>
<gene>
    <name evidence="8" type="ORF">DKT75_17235</name>
</gene>
<evidence type="ECO:0000256" key="6">
    <source>
        <dbReference type="SAM" id="Phobius"/>
    </source>
</evidence>
<feature type="transmembrane region" description="Helical" evidence="6">
    <location>
        <begin position="68"/>
        <end position="89"/>
    </location>
</feature>
<feature type="domain" description="EamA" evidence="7">
    <location>
        <begin position="152"/>
        <end position="292"/>
    </location>
</feature>
<dbReference type="OrthoDB" id="7063084at2"/>
<feature type="domain" description="EamA" evidence="7">
    <location>
        <begin position="10"/>
        <end position="136"/>
    </location>
</feature>
<dbReference type="GO" id="GO:0016020">
    <property type="term" value="C:membrane"/>
    <property type="evidence" value="ECO:0007669"/>
    <property type="project" value="UniProtKB-SubCell"/>
</dbReference>
<comment type="similarity">
    <text evidence="2">Belongs to the EamA transporter family.</text>
</comment>
<dbReference type="RefSeq" id="WP_109825103.1">
    <property type="nucleotide sequence ID" value="NZ_QGKL01000042.1"/>
</dbReference>
<keyword evidence="4 6" id="KW-1133">Transmembrane helix</keyword>
<dbReference type="Pfam" id="PF00892">
    <property type="entry name" value="EamA"/>
    <property type="match status" value="2"/>
</dbReference>
<organism evidence="8 9">
    <name type="scientific">Leucothrix arctica</name>
    <dbReference type="NCBI Taxonomy" id="1481894"/>
    <lineage>
        <taxon>Bacteria</taxon>
        <taxon>Pseudomonadati</taxon>
        <taxon>Pseudomonadota</taxon>
        <taxon>Gammaproteobacteria</taxon>
        <taxon>Thiotrichales</taxon>
        <taxon>Thiotrichaceae</taxon>
        <taxon>Leucothrix</taxon>
    </lineage>
</organism>
<dbReference type="Proteomes" id="UP000245506">
    <property type="component" value="Unassembled WGS sequence"/>
</dbReference>
<feature type="transmembrane region" description="Helical" evidence="6">
    <location>
        <begin position="155"/>
        <end position="174"/>
    </location>
</feature>
<evidence type="ECO:0000256" key="5">
    <source>
        <dbReference type="ARBA" id="ARBA00023136"/>
    </source>
</evidence>
<evidence type="ECO:0000259" key="7">
    <source>
        <dbReference type="Pfam" id="PF00892"/>
    </source>
</evidence>
<dbReference type="InterPro" id="IPR000620">
    <property type="entry name" value="EamA_dom"/>
</dbReference>
<feature type="transmembrane region" description="Helical" evidence="6">
    <location>
        <begin position="217"/>
        <end position="240"/>
    </location>
</feature>
<dbReference type="InterPro" id="IPR050638">
    <property type="entry name" value="AA-Vitamin_Transporters"/>
</dbReference>
<feature type="transmembrane region" description="Helical" evidence="6">
    <location>
        <begin position="95"/>
        <end position="112"/>
    </location>
</feature>
<reference evidence="8 9" key="1">
    <citation type="submission" date="2018-05" db="EMBL/GenBank/DDBJ databases">
        <title>Leucothrix arctica sp. nov., isolated from Arctic seawater.</title>
        <authorList>
            <person name="Choi A."/>
            <person name="Baek K."/>
        </authorList>
    </citation>
    <scope>NUCLEOTIDE SEQUENCE [LARGE SCALE GENOMIC DNA]</scope>
    <source>
        <strain evidence="8 9">IMCC9719</strain>
    </source>
</reference>
<evidence type="ECO:0000256" key="3">
    <source>
        <dbReference type="ARBA" id="ARBA00022692"/>
    </source>
</evidence>
<sequence>MPINALIIVGMTTLLWGFTGVFIRLLPDYPPLTVTAGRIIAAMLFLLPILVFTSKNRRAFKNTIKRPIAYLLALHFVVYYLLSTIAFQIAPIAEVALLVGTSPVFVFVFRILKNDIPNRREVLGASSAIIGIVIIMGPNISFNGDMSWQRLTGDVLGILAAITAASYATIYRGLNERNTAPDTLSVSLLTFILGSIIVPVLVSLISTPSHVEAIDGFALLMLVCLGVICTALTTYGFAIASKELPSVVTATVMLATPCFAGLFAYLIVDETLSPLFIPGGLLVLGGIALIVTTSKLKQPTTKAVT</sequence>
<evidence type="ECO:0000256" key="1">
    <source>
        <dbReference type="ARBA" id="ARBA00004141"/>
    </source>
</evidence>
<feature type="transmembrane region" description="Helical" evidence="6">
    <location>
        <begin position="274"/>
        <end position="292"/>
    </location>
</feature>
<feature type="transmembrane region" description="Helical" evidence="6">
    <location>
        <begin position="32"/>
        <end position="52"/>
    </location>
</feature>
<accession>A0A317CAH2</accession>
<dbReference type="EMBL" id="QGKL01000042">
    <property type="protein sequence ID" value="PWQ93380.1"/>
    <property type="molecule type" value="Genomic_DNA"/>
</dbReference>
<feature type="transmembrane region" description="Helical" evidence="6">
    <location>
        <begin position="186"/>
        <end position="205"/>
    </location>
</feature>
<proteinExistence type="inferred from homology"/>
<keyword evidence="9" id="KW-1185">Reference proteome</keyword>
<feature type="transmembrane region" description="Helical" evidence="6">
    <location>
        <begin position="124"/>
        <end position="143"/>
    </location>
</feature>
<evidence type="ECO:0000313" key="9">
    <source>
        <dbReference type="Proteomes" id="UP000245506"/>
    </source>
</evidence>
<comment type="caution">
    <text evidence="8">The sequence shown here is derived from an EMBL/GenBank/DDBJ whole genome shotgun (WGS) entry which is preliminary data.</text>
</comment>
<dbReference type="InterPro" id="IPR037185">
    <property type="entry name" value="EmrE-like"/>
</dbReference>